<sequence length="100" mass="11428">MMNEISFELISKAGTAFSLLVEALREARRHHFEIATQKRAEAEQLMNEAHNLQTQLIVKEMNGEENQVNVLLVHAQGTLMNTILMSTIVEEFILLYKEGE</sequence>
<keyword evidence="6" id="KW-0963">Cytoplasm</keyword>
<evidence type="ECO:0000256" key="14">
    <source>
        <dbReference type="ARBA" id="ARBA00031467"/>
    </source>
</evidence>
<keyword evidence="7" id="KW-0597">Phosphoprotein</keyword>
<dbReference type="SUPFAM" id="SSF46973">
    <property type="entry name" value="Enzyme IIa from lactose specific PTS, IIa-lac"/>
    <property type="match status" value="1"/>
</dbReference>
<evidence type="ECO:0000256" key="6">
    <source>
        <dbReference type="ARBA" id="ARBA00022490"/>
    </source>
</evidence>
<dbReference type="Pfam" id="PF02255">
    <property type="entry name" value="PTS_IIA"/>
    <property type="match status" value="1"/>
</dbReference>
<evidence type="ECO:0000256" key="1">
    <source>
        <dbReference type="ARBA" id="ARBA00001946"/>
    </source>
</evidence>
<evidence type="ECO:0000256" key="7">
    <source>
        <dbReference type="ARBA" id="ARBA00022553"/>
    </source>
</evidence>
<evidence type="ECO:0000313" key="19">
    <source>
        <dbReference type="EMBL" id="OLF47611.1"/>
    </source>
</evidence>
<dbReference type="STRING" id="1432788.BU202_06160"/>
<evidence type="ECO:0000256" key="11">
    <source>
        <dbReference type="ARBA" id="ARBA00022723"/>
    </source>
</evidence>
<keyword evidence="9" id="KW-0808">Transferase</keyword>
<evidence type="ECO:0000256" key="5">
    <source>
        <dbReference type="ARBA" id="ARBA00022448"/>
    </source>
</evidence>
<evidence type="ECO:0000256" key="8">
    <source>
        <dbReference type="ARBA" id="ARBA00022597"/>
    </source>
</evidence>
<evidence type="ECO:0000256" key="10">
    <source>
        <dbReference type="ARBA" id="ARBA00022683"/>
    </source>
</evidence>
<feature type="active site" description="Tele-phosphohistidine intermediate" evidence="16">
    <location>
        <position position="74"/>
    </location>
</feature>
<proteinExistence type="predicted"/>
<feature type="coiled-coil region" evidence="18">
    <location>
        <begin position="35"/>
        <end position="62"/>
    </location>
</feature>
<evidence type="ECO:0000256" key="9">
    <source>
        <dbReference type="ARBA" id="ARBA00022679"/>
    </source>
</evidence>
<dbReference type="PANTHER" id="PTHR34382">
    <property type="entry name" value="PTS SYSTEM N,N'-DIACETYLCHITOBIOSE-SPECIFIC EIIA COMPONENT"/>
    <property type="match status" value="1"/>
</dbReference>
<dbReference type="GO" id="GO:0046872">
    <property type="term" value="F:metal ion binding"/>
    <property type="evidence" value="ECO:0007669"/>
    <property type="project" value="UniProtKB-KW"/>
</dbReference>
<dbReference type="GO" id="GO:0005737">
    <property type="term" value="C:cytoplasm"/>
    <property type="evidence" value="ECO:0007669"/>
    <property type="project" value="UniProtKB-SubCell"/>
</dbReference>
<dbReference type="InterPro" id="IPR036542">
    <property type="entry name" value="PTS_IIA_lac/cel_sf"/>
</dbReference>
<keyword evidence="18" id="KW-0175">Coiled coil</keyword>
<comment type="subcellular location">
    <subcellularLocation>
        <location evidence="2">Cytoplasm</location>
    </subcellularLocation>
</comment>
<evidence type="ECO:0000256" key="4">
    <source>
        <dbReference type="ARBA" id="ARBA00014322"/>
    </source>
</evidence>
<dbReference type="InterPro" id="IPR003188">
    <property type="entry name" value="PTS_IIA_lac/cel"/>
</dbReference>
<dbReference type="AlphaFoldDB" id="A0A1Q8E746"/>
<evidence type="ECO:0000256" key="16">
    <source>
        <dbReference type="PIRSR" id="PIRSR000699-1"/>
    </source>
</evidence>
<keyword evidence="11" id="KW-0479">Metal-binding</keyword>
<evidence type="ECO:0000256" key="18">
    <source>
        <dbReference type="SAM" id="Coils"/>
    </source>
</evidence>
<protein>
    <recommendedName>
        <fullName evidence="4">PTS system lactose-specific EIIA component</fullName>
    </recommendedName>
    <alternativeName>
        <fullName evidence="13">EIIA-Lac</fullName>
    </alternativeName>
    <alternativeName>
        <fullName evidence="15">EIII-Lac</fullName>
    </alternativeName>
    <alternativeName>
        <fullName evidence="14">Lactose-specific phosphotransferase enzyme IIA component</fullName>
    </alternativeName>
</protein>
<keyword evidence="10" id="KW-0598">Phosphotransferase system</keyword>
<evidence type="ECO:0000313" key="22">
    <source>
        <dbReference type="Proteomes" id="UP000297253"/>
    </source>
</evidence>
<accession>A0A1Q8E746</accession>
<comment type="caution">
    <text evidence="19">The sequence shown here is derived from an EMBL/GenBank/DDBJ whole genome shotgun (WGS) entry which is preliminary data.</text>
</comment>
<reference evidence="20 22" key="3">
    <citation type="submission" date="2019-03" db="EMBL/GenBank/DDBJ databases">
        <title>Diversity of the mouse oral microbiome.</title>
        <authorList>
            <person name="Joseph S."/>
            <person name="Aduse-Opoku J."/>
            <person name="Curtis M."/>
            <person name="Wade W."/>
            <person name="Hashim A."/>
        </authorList>
    </citation>
    <scope>NUCLEOTIDE SEQUENCE [LARGE SCALE GENOMIC DNA]</scope>
    <source>
        <strain evidence="20 22">WM131</strain>
    </source>
</reference>
<dbReference type="EMBL" id="MSJM01000005">
    <property type="protein sequence ID" value="OLF47611.1"/>
    <property type="molecule type" value="Genomic_DNA"/>
</dbReference>
<evidence type="ECO:0000256" key="13">
    <source>
        <dbReference type="ARBA" id="ARBA00030293"/>
    </source>
</evidence>
<evidence type="ECO:0000256" key="12">
    <source>
        <dbReference type="ARBA" id="ARBA00022842"/>
    </source>
</evidence>
<name>A0A1Q8E746_9STRE</name>
<dbReference type="OrthoDB" id="350602at2"/>
<feature type="modified residue" description="Phosphohistidine; by HPr" evidence="17">
    <location>
        <position position="74"/>
    </location>
</feature>
<gene>
    <name evidence="19" type="ORF">BU202_06160</name>
    <name evidence="20" type="ORF">E4T82_09180</name>
</gene>
<dbReference type="Proteomes" id="UP000297253">
    <property type="component" value="Unassembled WGS sequence"/>
</dbReference>
<reference evidence="19" key="1">
    <citation type="submission" date="2016-12" db="EMBL/GenBank/DDBJ databases">
        <authorList>
            <person name="Song W.-J."/>
            <person name="Kurnit D.M."/>
        </authorList>
    </citation>
    <scope>NUCLEOTIDE SEQUENCE [LARGE SCALE GENOMIC DNA]</scope>
    <source>
        <strain evidence="19">NED12-00049-6B</strain>
    </source>
</reference>
<evidence type="ECO:0000256" key="2">
    <source>
        <dbReference type="ARBA" id="ARBA00004496"/>
    </source>
</evidence>
<dbReference type="Gene3D" id="1.20.58.80">
    <property type="entry name" value="Phosphotransferase system, lactose/cellobiose-type IIA subunit"/>
    <property type="match status" value="1"/>
</dbReference>
<dbReference type="EMBL" id="SPPD01000015">
    <property type="protein sequence ID" value="TFU97164.1"/>
    <property type="molecule type" value="Genomic_DNA"/>
</dbReference>
<evidence type="ECO:0000313" key="20">
    <source>
        <dbReference type="EMBL" id="TFU97164.1"/>
    </source>
</evidence>
<dbReference type="GO" id="GO:0016740">
    <property type="term" value="F:transferase activity"/>
    <property type="evidence" value="ECO:0007669"/>
    <property type="project" value="UniProtKB-KW"/>
</dbReference>
<evidence type="ECO:0000256" key="15">
    <source>
        <dbReference type="ARBA" id="ARBA00032708"/>
    </source>
</evidence>
<dbReference type="GO" id="GO:0009401">
    <property type="term" value="P:phosphoenolpyruvate-dependent sugar phosphotransferase system"/>
    <property type="evidence" value="ECO:0007669"/>
    <property type="project" value="UniProtKB-KW"/>
</dbReference>
<organism evidence="19 21">
    <name type="scientific">Streptococcus cuniculi</name>
    <dbReference type="NCBI Taxonomy" id="1432788"/>
    <lineage>
        <taxon>Bacteria</taxon>
        <taxon>Bacillati</taxon>
        <taxon>Bacillota</taxon>
        <taxon>Bacilli</taxon>
        <taxon>Lactobacillales</taxon>
        <taxon>Streptococcaceae</taxon>
        <taxon>Streptococcus</taxon>
    </lineage>
</organism>
<comment type="cofactor">
    <cofactor evidence="1">
        <name>Mg(2+)</name>
        <dbReference type="ChEBI" id="CHEBI:18420"/>
    </cofactor>
</comment>
<dbReference type="RefSeq" id="WP_075104918.1">
    <property type="nucleotide sequence ID" value="NZ_JADGKZ010000015.1"/>
</dbReference>
<evidence type="ECO:0000256" key="3">
    <source>
        <dbReference type="ARBA" id="ARBA00011233"/>
    </source>
</evidence>
<keyword evidence="5" id="KW-0813">Transport</keyword>
<dbReference type="Proteomes" id="UP000186890">
    <property type="component" value="Unassembled WGS sequence"/>
</dbReference>
<keyword evidence="12" id="KW-0460">Magnesium</keyword>
<keyword evidence="8" id="KW-0762">Sugar transport</keyword>
<dbReference type="PROSITE" id="PS51095">
    <property type="entry name" value="PTS_EIIA_TYPE_3"/>
    <property type="match status" value="1"/>
</dbReference>
<evidence type="ECO:0000256" key="17">
    <source>
        <dbReference type="PROSITE-ProRule" id="PRU00418"/>
    </source>
</evidence>
<comment type="subunit">
    <text evidence="3">Homotrimer.</text>
</comment>
<dbReference type="PIRSF" id="PIRSF000699">
    <property type="entry name" value="PTS_IILac_III"/>
    <property type="match status" value="1"/>
</dbReference>
<keyword evidence="21" id="KW-1185">Reference proteome</keyword>
<evidence type="ECO:0000313" key="21">
    <source>
        <dbReference type="Proteomes" id="UP000186890"/>
    </source>
</evidence>
<reference evidence="21" key="2">
    <citation type="submission" date="2016-12" db="EMBL/GenBank/DDBJ databases">
        <authorList>
            <person name="Gulvik C.A."/>
        </authorList>
    </citation>
    <scope>NUCLEOTIDE SEQUENCE [LARGE SCALE GENOMIC DNA]</scope>
    <source>
        <strain evidence="21">NED12-00049-6B</strain>
    </source>
</reference>
<dbReference type="PANTHER" id="PTHR34382:SF9">
    <property type="entry name" value="PHOSPHOTRANSFERASE SYSTEM SUGAR-SPECIFIC EII COMPONENT"/>
    <property type="match status" value="1"/>
</dbReference>